<evidence type="ECO:0000256" key="1">
    <source>
        <dbReference type="ARBA" id="ARBA00010990"/>
    </source>
</evidence>
<dbReference type="Pfam" id="PF22624">
    <property type="entry name" value="AASDHPPT_N"/>
    <property type="match status" value="1"/>
</dbReference>
<comment type="similarity">
    <text evidence="1">Belongs to the P-Pant transferase superfamily. Gsp/Sfp/HetI/AcpT family.</text>
</comment>
<evidence type="ECO:0000256" key="2">
    <source>
        <dbReference type="ARBA" id="ARBA00022679"/>
    </source>
</evidence>
<dbReference type="Proteomes" id="UP000305881">
    <property type="component" value="Chromosome"/>
</dbReference>
<sequence length="227" mass="25602">MEIDLWFETLVITDEEYRYYWSLLDKNEQDKALRFVQTRRGRSYVASHGKLRLILAEYLGMPPETITFSTQAHGKPFVACGNSNGIRFNLAHSGDHMAVGVGYAYDIGVDIEVWTDRVDYHGIVALCFSEEETRFWSDLPKERLQEFFYRLWTRKESFIKAVGLGFSLDVSQVETAVQGPSRFLSLPSGCGSPKGWCLIDLDLANGLSGAVTISGADMPKIVYKHLG</sequence>
<dbReference type="InterPro" id="IPR055066">
    <property type="entry name" value="AASDHPPT_N"/>
</dbReference>
<dbReference type="OrthoDB" id="9808281at2"/>
<feature type="domain" description="4'-phosphopantetheinyl transferase" evidence="3">
    <location>
        <begin position="107"/>
        <end position="179"/>
    </location>
</feature>
<dbReference type="GO" id="GO:0008897">
    <property type="term" value="F:holo-[acyl-carrier-protein] synthase activity"/>
    <property type="evidence" value="ECO:0007669"/>
    <property type="project" value="InterPro"/>
</dbReference>
<organism evidence="5 6">
    <name type="scientific">Methylotuvimicrobium buryatense</name>
    <name type="common">Methylomicrobium buryatense</name>
    <dbReference type="NCBI Taxonomy" id="95641"/>
    <lineage>
        <taxon>Bacteria</taxon>
        <taxon>Pseudomonadati</taxon>
        <taxon>Pseudomonadota</taxon>
        <taxon>Gammaproteobacteria</taxon>
        <taxon>Methylococcales</taxon>
        <taxon>Methylococcaceae</taxon>
        <taxon>Methylotuvimicrobium</taxon>
    </lineage>
</organism>
<gene>
    <name evidence="5" type="ORF">EQU24_11935</name>
</gene>
<dbReference type="InterPro" id="IPR037143">
    <property type="entry name" value="4-PPantetheinyl_Trfase_dom_sf"/>
</dbReference>
<dbReference type="Gene3D" id="3.90.470.20">
    <property type="entry name" value="4'-phosphopantetheinyl transferase domain"/>
    <property type="match status" value="2"/>
</dbReference>
<dbReference type="AlphaFoldDB" id="A0A4P9UNF8"/>
<evidence type="ECO:0000259" key="4">
    <source>
        <dbReference type="Pfam" id="PF22624"/>
    </source>
</evidence>
<dbReference type="GO" id="GO:0000287">
    <property type="term" value="F:magnesium ion binding"/>
    <property type="evidence" value="ECO:0007669"/>
    <property type="project" value="InterPro"/>
</dbReference>
<dbReference type="InterPro" id="IPR050559">
    <property type="entry name" value="P-Pant_transferase_sf"/>
</dbReference>
<evidence type="ECO:0000313" key="5">
    <source>
        <dbReference type="EMBL" id="QCW82874.1"/>
    </source>
</evidence>
<evidence type="ECO:0000259" key="3">
    <source>
        <dbReference type="Pfam" id="PF01648"/>
    </source>
</evidence>
<dbReference type="Pfam" id="PF01648">
    <property type="entry name" value="ACPS"/>
    <property type="match status" value="1"/>
</dbReference>
<evidence type="ECO:0000313" key="6">
    <source>
        <dbReference type="Proteomes" id="UP000305881"/>
    </source>
</evidence>
<dbReference type="PANTHER" id="PTHR12215:SF10">
    <property type="entry name" value="L-AMINOADIPATE-SEMIALDEHYDE DEHYDROGENASE-PHOSPHOPANTETHEINYL TRANSFERASE"/>
    <property type="match status" value="1"/>
</dbReference>
<dbReference type="SUPFAM" id="SSF56214">
    <property type="entry name" value="4'-phosphopantetheinyl transferase"/>
    <property type="match status" value="2"/>
</dbReference>
<dbReference type="PANTHER" id="PTHR12215">
    <property type="entry name" value="PHOSPHOPANTETHEINE TRANSFERASE"/>
    <property type="match status" value="1"/>
</dbReference>
<protein>
    <submittedName>
        <fullName evidence="5">4'-phosphopantetheinyl transferase superfamily protein</fullName>
    </submittedName>
</protein>
<keyword evidence="2 5" id="KW-0808">Transferase</keyword>
<feature type="domain" description="4'-phosphopantetheinyl transferase N-terminal" evidence="4">
    <location>
        <begin position="14"/>
        <end position="99"/>
    </location>
</feature>
<dbReference type="KEGG" id="mbur:EQU24_11935"/>
<proteinExistence type="inferred from homology"/>
<accession>A0A4P9UNF8</accession>
<dbReference type="STRING" id="675511.GCA_000341735_00654"/>
<dbReference type="InterPro" id="IPR008278">
    <property type="entry name" value="4-PPantetheinyl_Trfase_dom"/>
</dbReference>
<dbReference type="GO" id="GO:0005829">
    <property type="term" value="C:cytosol"/>
    <property type="evidence" value="ECO:0007669"/>
    <property type="project" value="TreeGrafter"/>
</dbReference>
<dbReference type="GO" id="GO:0019878">
    <property type="term" value="P:lysine biosynthetic process via aminoadipic acid"/>
    <property type="evidence" value="ECO:0007669"/>
    <property type="project" value="TreeGrafter"/>
</dbReference>
<dbReference type="EMBL" id="CP035467">
    <property type="protein sequence ID" value="QCW82874.1"/>
    <property type="molecule type" value="Genomic_DNA"/>
</dbReference>
<dbReference type="RefSeq" id="WP_017839285.1">
    <property type="nucleotide sequence ID" value="NZ_CP035467.1"/>
</dbReference>
<keyword evidence="6" id="KW-1185">Reference proteome</keyword>
<name>A0A4P9UNF8_METBY</name>
<reference evidence="6" key="1">
    <citation type="journal article" date="2019" name="J. Bacteriol.">
        <title>A Mutagenic Screen Identifies a TonB-Dependent Receptor Required for the Lanthanide Metal Switch in the Type I Methanotroph 'Methylotuvimicrobium buryatense' 5GB1C.</title>
        <authorList>
            <person name="Groom J.D."/>
            <person name="Ford S.M."/>
            <person name="Pesesky M.W."/>
            <person name="Lidstrom M.E."/>
        </authorList>
    </citation>
    <scope>NUCLEOTIDE SEQUENCE [LARGE SCALE GENOMIC DNA]</scope>
    <source>
        <strain evidence="6">5GB1C</strain>
    </source>
</reference>